<evidence type="ECO:0000313" key="1">
    <source>
        <dbReference type="EMBL" id="TWB75525.1"/>
    </source>
</evidence>
<dbReference type="EMBL" id="VITV01000004">
    <property type="protein sequence ID" value="TWB75525.1"/>
    <property type="molecule type" value="Genomic_DNA"/>
</dbReference>
<name>A0A560JWQ0_9PROT</name>
<comment type="caution">
    <text evidence="1">The sequence shown here is derived from an EMBL/GenBank/DDBJ whole genome shotgun (WGS) entry which is preliminary data.</text>
</comment>
<gene>
    <name evidence="1" type="ORF">FBZ87_104633</name>
</gene>
<dbReference type="Proteomes" id="UP000320516">
    <property type="component" value="Unassembled WGS sequence"/>
</dbReference>
<accession>A0A560JWQ0</accession>
<reference evidence="1 2" key="1">
    <citation type="submission" date="2019-06" db="EMBL/GenBank/DDBJ databases">
        <title>Genomic Encyclopedia of Type Strains, Phase IV (KMG-V): Genome sequencing to study the core and pangenomes of soil and plant-associated prokaryotes.</title>
        <authorList>
            <person name="Whitman W."/>
        </authorList>
    </citation>
    <scope>NUCLEOTIDE SEQUENCE [LARGE SCALE GENOMIC DNA]</scope>
    <source>
        <strain evidence="1 2">BR 12005</strain>
    </source>
</reference>
<protein>
    <submittedName>
        <fullName evidence="1">Uncharacterized protein</fullName>
    </submittedName>
</protein>
<dbReference type="AlphaFoldDB" id="A0A560JWQ0"/>
<organism evidence="1 2">
    <name type="scientific">Nitrospirillum amazonense</name>
    <dbReference type="NCBI Taxonomy" id="28077"/>
    <lineage>
        <taxon>Bacteria</taxon>
        <taxon>Pseudomonadati</taxon>
        <taxon>Pseudomonadota</taxon>
        <taxon>Alphaproteobacteria</taxon>
        <taxon>Rhodospirillales</taxon>
        <taxon>Azospirillaceae</taxon>
        <taxon>Nitrospirillum</taxon>
    </lineage>
</organism>
<sequence length="247" mass="27021">MDELRFKIDAFQPDTIPMARLAEYMAELAALLGNKDSVHFVRLDAGSVEMVHRVDPVDRPKVEARLGALRAGDGATDAVRAFRCLDDMLANDNAVGTLADAGAVLIDFPGRTRPKPVDYGAFNEQGSLDGVLVKIGGLADIVPVHLQEVGEAGQVHICQARRDLVREMAPHIFGGPLRVQGTGRWRREPNGAWKMAHFTIAAFEVLDDAPLVDVVKRLRDVPGSGWRAVEHPLTTLADLRGKDERLH</sequence>
<proteinExistence type="predicted"/>
<dbReference type="RefSeq" id="WP_186454755.1">
    <property type="nucleotide sequence ID" value="NZ_VITV01000004.1"/>
</dbReference>
<evidence type="ECO:0000313" key="2">
    <source>
        <dbReference type="Proteomes" id="UP000320516"/>
    </source>
</evidence>